<feature type="binding site" evidence="6">
    <location>
        <position position="282"/>
    </location>
    <ligand>
        <name>(3R)-3-methyl-D-ornithine</name>
        <dbReference type="ChEBI" id="CHEBI:64642"/>
    </ligand>
</feature>
<evidence type="ECO:0000256" key="6">
    <source>
        <dbReference type="PIRSR" id="PIRSR004762-2"/>
    </source>
</evidence>
<organism evidence="8 9">
    <name type="scientific">Desulfocicer vacuolatum DSM 3385</name>
    <dbReference type="NCBI Taxonomy" id="1121400"/>
    <lineage>
        <taxon>Bacteria</taxon>
        <taxon>Pseudomonadati</taxon>
        <taxon>Thermodesulfobacteriota</taxon>
        <taxon>Desulfobacteria</taxon>
        <taxon>Desulfobacterales</taxon>
        <taxon>Desulfobacteraceae</taxon>
        <taxon>Desulfocicer</taxon>
    </lineage>
</organism>
<dbReference type="Gene3D" id="3.20.20.70">
    <property type="entry name" value="Aldolase class I"/>
    <property type="match status" value="1"/>
</dbReference>
<feature type="binding site" evidence="5">
    <location>
        <position position="78"/>
    </location>
    <ligand>
        <name>[4Fe-4S] cluster</name>
        <dbReference type="ChEBI" id="CHEBI:49883"/>
        <note>4Fe-4S-S-AdoMet</note>
    </ligand>
</feature>
<evidence type="ECO:0000256" key="5">
    <source>
        <dbReference type="PIRSR" id="PIRSR004762-1"/>
    </source>
</evidence>
<dbReference type="InterPro" id="IPR034422">
    <property type="entry name" value="HydE/PylB-like"/>
</dbReference>
<dbReference type="SUPFAM" id="SSF102114">
    <property type="entry name" value="Radical SAM enzymes"/>
    <property type="match status" value="1"/>
</dbReference>
<feature type="binding site" evidence="5">
    <location>
        <position position="71"/>
    </location>
    <ligand>
        <name>[4Fe-4S] cluster</name>
        <dbReference type="ChEBI" id="CHEBI:49883"/>
        <note>4Fe-4S-S-AdoMet</note>
    </ligand>
</feature>
<evidence type="ECO:0000256" key="3">
    <source>
        <dbReference type="ARBA" id="ARBA00023004"/>
    </source>
</evidence>
<dbReference type="InterPro" id="IPR007197">
    <property type="entry name" value="rSAM"/>
</dbReference>
<keyword evidence="9" id="KW-1185">Reference proteome</keyword>
<feature type="binding site" evidence="6">
    <location>
        <position position="195"/>
    </location>
    <ligand>
        <name>S-adenosyl-L-methionine</name>
        <dbReference type="ChEBI" id="CHEBI:59789"/>
    </ligand>
</feature>
<accession>A0A1W2AYG9</accession>
<dbReference type="NCBIfam" id="TIGR03910">
    <property type="entry name" value="pyrrolys_PylB"/>
    <property type="match status" value="1"/>
</dbReference>
<proteinExistence type="predicted"/>
<protein>
    <submittedName>
        <fullName evidence="8">Pyrrolysine biosynthesis protein PylB</fullName>
    </submittedName>
</protein>
<name>A0A1W2AYG9_9BACT</name>
<feature type="binding site" evidence="5">
    <location>
        <position position="75"/>
    </location>
    <ligand>
        <name>[4Fe-4S] cluster</name>
        <dbReference type="ChEBI" id="CHEBI:49883"/>
        <note>4Fe-4S-S-AdoMet</note>
    </ligand>
</feature>
<dbReference type="InterPro" id="IPR058240">
    <property type="entry name" value="rSAM_sf"/>
</dbReference>
<evidence type="ECO:0000256" key="1">
    <source>
        <dbReference type="ARBA" id="ARBA00022691"/>
    </source>
</evidence>
<feature type="binding site" evidence="6">
    <location>
        <position position="187"/>
    </location>
    <ligand>
        <name>S-adenosyl-L-methionine</name>
        <dbReference type="ChEBI" id="CHEBI:59789"/>
    </ligand>
</feature>
<dbReference type="GO" id="GO:0046872">
    <property type="term" value="F:metal ion binding"/>
    <property type="evidence" value="ECO:0007669"/>
    <property type="project" value="UniProtKB-KW"/>
</dbReference>
<evidence type="ECO:0000313" key="8">
    <source>
        <dbReference type="EMBL" id="SMC65736.1"/>
    </source>
</evidence>
<feature type="binding site" evidence="6">
    <location>
        <position position="174"/>
    </location>
    <ligand>
        <name>(3R)-3-methyl-D-ornithine</name>
        <dbReference type="ChEBI" id="CHEBI:64642"/>
    </ligand>
</feature>
<keyword evidence="3 5" id="KW-0408">Iron</keyword>
<feature type="domain" description="Radical SAM core" evidence="7">
    <location>
        <begin position="57"/>
        <end position="284"/>
    </location>
</feature>
<dbReference type="Pfam" id="PF04055">
    <property type="entry name" value="Radical_SAM"/>
    <property type="match status" value="1"/>
</dbReference>
<feature type="binding site" evidence="6">
    <location>
        <position position="303"/>
    </location>
    <ligand>
        <name>(3R)-3-methyl-D-ornithine</name>
        <dbReference type="ChEBI" id="CHEBI:64642"/>
    </ligand>
</feature>
<dbReference type="AlphaFoldDB" id="A0A1W2AYG9"/>
<comment type="cofactor">
    <cofactor evidence="5">
        <name>[4Fe-4S] cluster</name>
        <dbReference type="ChEBI" id="CHEBI:49883"/>
    </cofactor>
    <text evidence="5">Binds 1 [4Fe-4S] cluster. The cluster is coordinated with 3 cysteines and an exchangeable S-adenosyl-L-methionine.</text>
</comment>
<keyword evidence="4 5" id="KW-0411">Iron-sulfur</keyword>
<dbReference type="STRING" id="1121400.SAMN02746065_106154"/>
<keyword evidence="2" id="KW-0479">Metal-binding</keyword>
<dbReference type="SFLD" id="SFLDF00349">
    <property type="entry name" value="3-methylornithine_synthase_(Py"/>
    <property type="match status" value="1"/>
</dbReference>
<keyword evidence="1 5" id="KW-0949">S-adenosyl-L-methionine</keyword>
<dbReference type="InterPro" id="IPR013785">
    <property type="entry name" value="Aldolase_TIM"/>
</dbReference>
<feature type="binding site" evidence="6">
    <location>
        <position position="113"/>
    </location>
    <ligand>
        <name>(3R)-3-methyl-D-ornithine</name>
        <dbReference type="ChEBI" id="CHEBI:64642"/>
    </ligand>
</feature>
<keyword evidence="5" id="KW-0004">4Fe-4S</keyword>
<dbReference type="PROSITE" id="PS51918">
    <property type="entry name" value="RADICAL_SAM"/>
    <property type="match status" value="1"/>
</dbReference>
<feature type="binding site" evidence="6">
    <location>
        <position position="304"/>
    </location>
    <ligand>
        <name>(3R)-3-methyl-D-ornithine</name>
        <dbReference type="ChEBI" id="CHEBI:64642"/>
    </ligand>
</feature>
<feature type="binding site" evidence="6">
    <location>
        <position position="176"/>
    </location>
    <ligand>
        <name>S-adenosyl-L-methionine</name>
        <dbReference type="ChEBI" id="CHEBI:59789"/>
    </ligand>
</feature>
<dbReference type="GO" id="GO:0051539">
    <property type="term" value="F:4 iron, 4 sulfur cluster binding"/>
    <property type="evidence" value="ECO:0007669"/>
    <property type="project" value="UniProtKB-KW"/>
</dbReference>
<feature type="binding site" evidence="6">
    <location>
        <position position="240"/>
    </location>
    <ligand>
        <name>S-adenosyl-L-methionine</name>
        <dbReference type="ChEBI" id="CHEBI:59789"/>
    </ligand>
</feature>
<dbReference type="InterPro" id="IPR006638">
    <property type="entry name" value="Elp3/MiaA/NifB-like_rSAM"/>
</dbReference>
<dbReference type="EMBL" id="FWXY01000006">
    <property type="protein sequence ID" value="SMC65736.1"/>
    <property type="molecule type" value="Genomic_DNA"/>
</dbReference>
<dbReference type="OrthoDB" id="9775764at2"/>
<dbReference type="GO" id="GO:0071524">
    <property type="term" value="P:pyrrolysine biosynthetic process"/>
    <property type="evidence" value="ECO:0007669"/>
    <property type="project" value="InterPro"/>
</dbReference>
<dbReference type="SFLD" id="SFLDS00029">
    <property type="entry name" value="Radical_SAM"/>
    <property type="match status" value="1"/>
</dbReference>
<reference evidence="8 9" key="1">
    <citation type="submission" date="2017-04" db="EMBL/GenBank/DDBJ databases">
        <authorList>
            <person name="Afonso C.L."/>
            <person name="Miller P.J."/>
            <person name="Scott M.A."/>
            <person name="Spackman E."/>
            <person name="Goraichik I."/>
            <person name="Dimitrov K.M."/>
            <person name="Suarez D.L."/>
            <person name="Swayne D.E."/>
        </authorList>
    </citation>
    <scope>NUCLEOTIDE SEQUENCE [LARGE SCALE GENOMIC DNA]</scope>
    <source>
        <strain evidence="8 9">DSM 3385</strain>
    </source>
</reference>
<evidence type="ECO:0000313" key="9">
    <source>
        <dbReference type="Proteomes" id="UP000192418"/>
    </source>
</evidence>
<feature type="binding site" evidence="6">
    <location>
        <position position="77"/>
    </location>
    <ligand>
        <name>S-adenosyl-L-methionine</name>
        <dbReference type="ChEBI" id="CHEBI:59789"/>
    </ligand>
</feature>
<dbReference type="CDD" id="cd01335">
    <property type="entry name" value="Radical_SAM"/>
    <property type="match status" value="1"/>
</dbReference>
<evidence type="ECO:0000256" key="2">
    <source>
        <dbReference type="ARBA" id="ARBA00022723"/>
    </source>
</evidence>
<dbReference type="Proteomes" id="UP000192418">
    <property type="component" value="Unassembled WGS sequence"/>
</dbReference>
<dbReference type="SFLD" id="SFLDG01280">
    <property type="entry name" value="HydE/PylB-like"/>
    <property type="match status" value="1"/>
</dbReference>
<dbReference type="SMART" id="SM00729">
    <property type="entry name" value="Elp3"/>
    <property type="match status" value="1"/>
</dbReference>
<dbReference type="PANTHER" id="PTHR43726:SF1">
    <property type="entry name" value="BIOTIN SYNTHASE"/>
    <property type="match status" value="1"/>
</dbReference>
<dbReference type="GO" id="GO:0016740">
    <property type="term" value="F:transferase activity"/>
    <property type="evidence" value="ECO:0007669"/>
    <property type="project" value="TreeGrafter"/>
</dbReference>
<sequence length="368" mass="40894">MQTESNVFYLPEVLQHLVSGGKADRNQIKFLLNLSHDADIEKLFESARKVREKHFGDKVFLYGFLYFSTFCRNNCRFCQYREANHALPRYRKNESDILAAAREMADTGVHLIDLTMGEDPELFSDGDNGFERLADLCGQVQQETGLPVMISPGVMPENALKMLSHAGVAWYACYQETHTKELYSRLRPGQDFEARMDAKRNAGKLGMLIEEGLLTGVGESVDDLATSMEMMAELDAHQVRVMTFVPQEGTPMSDIFPSNNLKERMIIAVMRLLFPDRLIPASLDVDGLDGLKGRLDAGANVITSIVPPKKGLAGVANNSLDIDDARRTHDSISPILDTCGLTVADIGAYASWVNAHMKTRMTVGVQDK</sequence>
<evidence type="ECO:0000256" key="4">
    <source>
        <dbReference type="ARBA" id="ARBA00023014"/>
    </source>
</evidence>
<dbReference type="PIRSF" id="PIRSF004762">
    <property type="entry name" value="CHP00423"/>
    <property type="match status" value="1"/>
</dbReference>
<feature type="binding site" evidence="6">
    <location>
        <position position="151"/>
    </location>
    <ligand>
        <name>(3R)-3-methyl-D-ornithine</name>
        <dbReference type="ChEBI" id="CHEBI:64642"/>
    </ligand>
</feature>
<dbReference type="InterPro" id="IPR023891">
    <property type="entry name" value="Pyrrolys_PylB"/>
</dbReference>
<evidence type="ECO:0000259" key="7">
    <source>
        <dbReference type="PROSITE" id="PS51918"/>
    </source>
</evidence>
<dbReference type="PANTHER" id="PTHR43726">
    <property type="entry name" value="3-METHYLORNITHINE SYNTHASE"/>
    <property type="match status" value="1"/>
</dbReference>
<dbReference type="SFLD" id="SFLDG01060">
    <property type="entry name" value="BATS_domain_containing"/>
    <property type="match status" value="1"/>
</dbReference>
<gene>
    <name evidence="8" type="ORF">SAMN02746065_106154</name>
</gene>